<name>A0A7U3UV30_9ACTN</name>
<dbReference type="InterPro" id="IPR010411">
    <property type="entry name" value="TAC_Gp13-like"/>
</dbReference>
<feature type="region of interest" description="Disordered" evidence="1">
    <location>
        <begin position="99"/>
        <end position="150"/>
    </location>
</feature>
<dbReference type="KEGG" id="arev:RVR_5829"/>
<protein>
    <recommendedName>
        <fullName evidence="4">Tail assembly chaperone</fullName>
    </recommendedName>
</protein>
<feature type="compositionally biased region" description="Acidic residues" evidence="1">
    <location>
        <begin position="104"/>
        <end position="118"/>
    </location>
</feature>
<dbReference type="Pfam" id="PF06222">
    <property type="entry name" value="Phage_TAC_1"/>
    <property type="match status" value="1"/>
</dbReference>
<gene>
    <name evidence="2" type="ORF">RVR_5829</name>
</gene>
<evidence type="ECO:0008006" key="4">
    <source>
        <dbReference type="Google" id="ProtNLM"/>
    </source>
</evidence>
<reference evidence="2 3" key="2">
    <citation type="journal article" date="2011" name="J. Antibiot.">
        <title>Furaquinocins I and J: novel polyketide isoprenoid hybrid compounds from Streptomyces reveromyceticus SN-593.</title>
        <authorList>
            <person name="Panthee S."/>
            <person name="Takahashi S."/>
            <person name="Takagi H."/>
            <person name="Nogawa T."/>
            <person name="Oowada E."/>
            <person name="Uramoto M."/>
            <person name="Osada H."/>
        </authorList>
    </citation>
    <scope>NUCLEOTIDE SEQUENCE [LARGE SCALE GENOMIC DNA]</scope>
    <source>
        <strain evidence="2 3">SN-593</strain>
    </source>
</reference>
<organism evidence="2 3">
    <name type="scientific">Actinacidiphila reveromycinica</name>
    <dbReference type="NCBI Taxonomy" id="659352"/>
    <lineage>
        <taxon>Bacteria</taxon>
        <taxon>Bacillati</taxon>
        <taxon>Actinomycetota</taxon>
        <taxon>Actinomycetes</taxon>
        <taxon>Kitasatosporales</taxon>
        <taxon>Streptomycetaceae</taxon>
        <taxon>Actinacidiphila</taxon>
    </lineage>
</organism>
<sequence length="150" mass="16067">MTLSRQAIIDAPDAVIEKVPVPEWGDDLYIKALSGIERDDFEASVRRNGVMVFTNYRAKLLVRVLVNENGTRIFSDQDARALGKKNAKIISRLFDKASELSGMSDDEETEGNSEEETASETAAGSDSPSNSPAPSPAPETNSFAASAAAS</sequence>
<evidence type="ECO:0000313" key="3">
    <source>
        <dbReference type="Proteomes" id="UP000595703"/>
    </source>
</evidence>
<dbReference type="AlphaFoldDB" id="A0A7U3UV30"/>
<dbReference type="Gene3D" id="3.30.2220.20">
    <property type="entry name" value="Phage tail assembly chaperone gp13-like"/>
    <property type="match status" value="1"/>
</dbReference>
<reference evidence="2 3" key="1">
    <citation type="journal article" date="2010" name="J. Bacteriol.">
        <title>Biochemical characterization of a novel indole prenyltransferase from Streptomyces sp. SN-593.</title>
        <authorList>
            <person name="Takahashi S."/>
            <person name="Takagi H."/>
            <person name="Toyoda A."/>
            <person name="Uramoto M."/>
            <person name="Nogawa T."/>
            <person name="Ueki M."/>
            <person name="Sakaki Y."/>
            <person name="Osada H."/>
        </authorList>
    </citation>
    <scope>NUCLEOTIDE SEQUENCE [LARGE SCALE GENOMIC DNA]</scope>
    <source>
        <strain evidence="2 3">SN-593</strain>
    </source>
</reference>
<dbReference type="RefSeq" id="WP_202235297.1">
    <property type="nucleotide sequence ID" value="NZ_AP018365.1"/>
</dbReference>
<proteinExistence type="predicted"/>
<evidence type="ECO:0000313" key="2">
    <source>
        <dbReference type="EMBL" id="BBA99281.1"/>
    </source>
</evidence>
<accession>A0A7U3UV30</accession>
<dbReference type="InterPro" id="IPR038556">
    <property type="entry name" value="TAC_Gp13-like_sf"/>
</dbReference>
<feature type="compositionally biased region" description="Low complexity" evidence="1">
    <location>
        <begin position="119"/>
        <end position="130"/>
    </location>
</feature>
<reference evidence="2 3" key="4">
    <citation type="journal article" date="2020" name="Sci. Rep.">
        <title>beta-carboline chemical signals induce reveromycin production through a LuxR family regulator in Streptomyces sp. SN-593.</title>
        <authorList>
            <person name="Panthee S."/>
            <person name="Kito N."/>
            <person name="Hayashi T."/>
            <person name="Shimizu T."/>
            <person name="Ishikawa J."/>
            <person name="Hamamoto H."/>
            <person name="Osada H."/>
            <person name="Takahashi S."/>
        </authorList>
    </citation>
    <scope>NUCLEOTIDE SEQUENCE [LARGE SCALE GENOMIC DNA]</scope>
    <source>
        <strain evidence="2 3">SN-593</strain>
    </source>
</reference>
<reference evidence="2 3" key="3">
    <citation type="journal article" date="2011" name="Nat. Chem. Biol.">
        <title>Reveromycin A biosynthesis uses RevG and RevJ for stereospecific spiroacetal formation.</title>
        <authorList>
            <person name="Takahashi S."/>
            <person name="Toyoda A."/>
            <person name="Sekiyama Y."/>
            <person name="Takagi H."/>
            <person name="Nogawa T."/>
            <person name="Uramoto M."/>
            <person name="Suzuki R."/>
            <person name="Koshino H."/>
            <person name="Kumano T."/>
            <person name="Panthee S."/>
            <person name="Dairi T."/>
            <person name="Ishikawa J."/>
            <person name="Ikeda H."/>
            <person name="Sakaki Y."/>
            <person name="Osada H."/>
        </authorList>
    </citation>
    <scope>NUCLEOTIDE SEQUENCE [LARGE SCALE GENOMIC DNA]</scope>
    <source>
        <strain evidence="2 3">SN-593</strain>
    </source>
</reference>
<dbReference type="Proteomes" id="UP000595703">
    <property type="component" value="Chromosome"/>
</dbReference>
<dbReference type="EMBL" id="AP018365">
    <property type="protein sequence ID" value="BBA99281.1"/>
    <property type="molecule type" value="Genomic_DNA"/>
</dbReference>
<evidence type="ECO:0000256" key="1">
    <source>
        <dbReference type="SAM" id="MobiDB-lite"/>
    </source>
</evidence>
<keyword evidence="3" id="KW-1185">Reference proteome</keyword>
<feature type="compositionally biased region" description="Polar residues" evidence="1">
    <location>
        <begin position="139"/>
        <end position="150"/>
    </location>
</feature>